<dbReference type="InterPro" id="IPR028978">
    <property type="entry name" value="Chorismate_lyase_/UTRA_dom_sf"/>
</dbReference>
<dbReference type="PANTHER" id="PTHR44846">
    <property type="entry name" value="MANNOSYL-D-GLYCERATE TRANSPORT/METABOLISM SYSTEM REPRESSOR MNGR-RELATED"/>
    <property type="match status" value="1"/>
</dbReference>
<gene>
    <name evidence="5" type="ordered locus">Hoch_1473</name>
</gene>
<dbReference type="PROSITE" id="PS50949">
    <property type="entry name" value="HTH_GNTR"/>
    <property type="match status" value="1"/>
</dbReference>
<dbReference type="AlphaFoldDB" id="D0LUY6"/>
<reference evidence="5 6" key="1">
    <citation type="journal article" date="2010" name="Stand. Genomic Sci.">
        <title>Complete genome sequence of Haliangium ochraceum type strain (SMP-2).</title>
        <authorList>
            <consortium name="US DOE Joint Genome Institute (JGI-PGF)"/>
            <person name="Ivanova N."/>
            <person name="Daum C."/>
            <person name="Lang E."/>
            <person name="Abt B."/>
            <person name="Kopitz M."/>
            <person name="Saunders E."/>
            <person name="Lapidus A."/>
            <person name="Lucas S."/>
            <person name="Glavina Del Rio T."/>
            <person name="Nolan M."/>
            <person name="Tice H."/>
            <person name="Copeland A."/>
            <person name="Cheng J.F."/>
            <person name="Chen F."/>
            <person name="Bruce D."/>
            <person name="Goodwin L."/>
            <person name="Pitluck S."/>
            <person name="Mavromatis K."/>
            <person name="Pati A."/>
            <person name="Mikhailova N."/>
            <person name="Chen A."/>
            <person name="Palaniappan K."/>
            <person name="Land M."/>
            <person name="Hauser L."/>
            <person name="Chang Y.J."/>
            <person name="Jeffries C.D."/>
            <person name="Detter J.C."/>
            <person name="Brettin T."/>
            <person name="Rohde M."/>
            <person name="Goker M."/>
            <person name="Bristow J."/>
            <person name="Markowitz V."/>
            <person name="Eisen J.A."/>
            <person name="Hugenholtz P."/>
            <person name="Kyrpides N.C."/>
            <person name="Klenk H.P."/>
        </authorList>
    </citation>
    <scope>NUCLEOTIDE SEQUENCE [LARGE SCALE GENOMIC DNA]</scope>
    <source>
        <strain evidence="6">DSM 14365 / CIP 107738 / JCM 11303 / AJ 13395 / SMP-2</strain>
    </source>
</reference>
<dbReference type="GO" id="GO:0003677">
    <property type="term" value="F:DNA binding"/>
    <property type="evidence" value="ECO:0007669"/>
    <property type="project" value="UniProtKB-KW"/>
</dbReference>
<organism evidence="5 6">
    <name type="scientific">Haliangium ochraceum (strain DSM 14365 / JCM 11303 / SMP-2)</name>
    <dbReference type="NCBI Taxonomy" id="502025"/>
    <lineage>
        <taxon>Bacteria</taxon>
        <taxon>Pseudomonadati</taxon>
        <taxon>Myxococcota</taxon>
        <taxon>Polyangia</taxon>
        <taxon>Haliangiales</taxon>
        <taxon>Kofleriaceae</taxon>
        <taxon>Haliangium</taxon>
    </lineage>
</organism>
<dbReference type="InterPro" id="IPR036388">
    <property type="entry name" value="WH-like_DNA-bd_sf"/>
</dbReference>
<dbReference type="STRING" id="502025.Hoch_1473"/>
<dbReference type="InterPro" id="IPR000524">
    <property type="entry name" value="Tscrpt_reg_HTH_GntR"/>
</dbReference>
<evidence type="ECO:0000259" key="4">
    <source>
        <dbReference type="PROSITE" id="PS50949"/>
    </source>
</evidence>
<evidence type="ECO:0000313" key="6">
    <source>
        <dbReference type="Proteomes" id="UP000001880"/>
    </source>
</evidence>
<dbReference type="HOGENOM" id="CLU_063236_3_1_7"/>
<evidence type="ECO:0000313" key="5">
    <source>
        <dbReference type="EMBL" id="ACY14026.1"/>
    </source>
</evidence>
<dbReference type="SMART" id="SM00866">
    <property type="entry name" value="UTRA"/>
    <property type="match status" value="1"/>
</dbReference>
<proteinExistence type="predicted"/>
<dbReference type="Proteomes" id="UP000001880">
    <property type="component" value="Chromosome"/>
</dbReference>
<keyword evidence="1" id="KW-0805">Transcription regulation</keyword>
<dbReference type="GO" id="GO:0003700">
    <property type="term" value="F:DNA-binding transcription factor activity"/>
    <property type="evidence" value="ECO:0007669"/>
    <property type="project" value="InterPro"/>
</dbReference>
<dbReference type="Gene3D" id="3.40.1410.10">
    <property type="entry name" value="Chorismate lyase-like"/>
    <property type="match status" value="1"/>
</dbReference>
<protein>
    <submittedName>
        <fullName evidence="5">Transcriptional regulator, GntR family</fullName>
    </submittedName>
</protein>
<dbReference type="InterPro" id="IPR011663">
    <property type="entry name" value="UTRA"/>
</dbReference>
<dbReference type="PRINTS" id="PR00035">
    <property type="entry name" value="HTHGNTR"/>
</dbReference>
<dbReference type="Pfam" id="PF07702">
    <property type="entry name" value="UTRA"/>
    <property type="match status" value="1"/>
</dbReference>
<feature type="domain" description="HTH gntR-type" evidence="4">
    <location>
        <begin position="57"/>
        <end position="125"/>
    </location>
</feature>
<dbReference type="SMART" id="SM00345">
    <property type="entry name" value="HTH_GNTR"/>
    <property type="match status" value="1"/>
</dbReference>
<evidence type="ECO:0000256" key="2">
    <source>
        <dbReference type="ARBA" id="ARBA00023125"/>
    </source>
</evidence>
<dbReference type="Gene3D" id="1.10.10.10">
    <property type="entry name" value="Winged helix-like DNA-binding domain superfamily/Winged helix DNA-binding domain"/>
    <property type="match status" value="1"/>
</dbReference>
<dbReference type="EMBL" id="CP001804">
    <property type="protein sequence ID" value="ACY14026.1"/>
    <property type="molecule type" value="Genomic_DNA"/>
</dbReference>
<dbReference type="PANTHER" id="PTHR44846:SF1">
    <property type="entry name" value="MANNOSYL-D-GLYCERATE TRANSPORT_METABOLISM SYSTEM REPRESSOR MNGR-RELATED"/>
    <property type="match status" value="1"/>
</dbReference>
<name>D0LUY6_HALO1</name>
<evidence type="ECO:0000256" key="3">
    <source>
        <dbReference type="ARBA" id="ARBA00023163"/>
    </source>
</evidence>
<sequence length="285" mass="31072">MINKRQLSGLQRTIYGDSTNLGVVDAIHRGGCHRVNDTATLMELLRRGSRLDSDNPTPLYQRLQQGIRLAVRDGAVAEEQALPSERELATGLGISRVTVRKAIAGLVAENLLVQRQGAGTFVSPRVEQPLSQLTGFTEDMHARGRTPGLEWLDRSSGTATPQEANALALAAGAPVSRFYRIRTADDKPMCLEHATVPAAVLPDPQAVANSLYAALERAGLRPVRATQRLRAALFSIEQAHLLGVPPGSACLYIERRSYLADGRPIEFVRSHYRGDSYDFVAELVI</sequence>
<keyword evidence="6" id="KW-1185">Reference proteome</keyword>
<keyword evidence="3" id="KW-0804">Transcription</keyword>
<keyword evidence="2" id="KW-0238">DNA-binding</keyword>
<accession>D0LUY6</accession>
<dbReference type="InterPro" id="IPR050679">
    <property type="entry name" value="Bact_HTH_transcr_reg"/>
</dbReference>
<dbReference type="SUPFAM" id="SSF46785">
    <property type="entry name" value="Winged helix' DNA-binding domain"/>
    <property type="match status" value="1"/>
</dbReference>
<dbReference type="SUPFAM" id="SSF64288">
    <property type="entry name" value="Chorismate lyase-like"/>
    <property type="match status" value="1"/>
</dbReference>
<evidence type="ECO:0000256" key="1">
    <source>
        <dbReference type="ARBA" id="ARBA00023015"/>
    </source>
</evidence>
<dbReference type="CDD" id="cd07377">
    <property type="entry name" value="WHTH_GntR"/>
    <property type="match status" value="1"/>
</dbReference>
<dbReference type="eggNOG" id="COG2188">
    <property type="taxonomic scope" value="Bacteria"/>
</dbReference>
<dbReference type="InterPro" id="IPR036390">
    <property type="entry name" value="WH_DNA-bd_sf"/>
</dbReference>
<dbReference type="GO" id="GO:0045892">
    <property type="term" value="P:negative regulation of DNA-templated transcription"/>
    <property type="evidence" value="ECO:0007669"/>
    <property type="project" value="TreeGrafter"/>
</dbReference>
<dbReference type="KEGG" id="hoh:Hoch_1473"/>
<dbReference type="Pfam" id="PF00392">
    <property type="entry name" value="GntR"/>
    <property type="match status" value="1"/>
</dbReference>